<comment type="caution">
    <text evidence="2">The sequence shown here is derived from an EMBL/GenBank/DDBJ whole genome shotgun (WGS) entry which is preliminary data.</text>
</comment>
<protein>
    <recommendedName>
        <fullName evidence="4">DUF4249 domain-containing protein</fullName>
    </recommendedName>
</protein>
<dbReference type="InterPro" id="IPR025345">
    <property type="entry name" value="DUF4249"/>
</dbReference>
<dbReference type="RefSeq" id="WP_044193402.1">
    <property type="nucleotide sequence ID" value="NZ_KE386764.1"/>
</dbReference>
<name>A0A0F5JBW3_9BACT</name>
<feature type="signal peptide" evidence="1">
    <location>
        <begin position="1"/>
        <end position="22"/>
    </location>
</feature>
<feature type="chain" id="PRO_5002489581" description="DUF4249 domain-containing protein" evidence="1">
    <location>
        <begin position="23"/>
        <end position="369"/>
    </location>
</feature>
<evidence type="ECO:0008006" key="4">
    <source>
        <dbReference type="Google" id="ProtNLM"/>
    </source>
</evidence>
<dbReference type="PATRIC" id="fig|1203610.3.peg.2523"/>
<dbReference type="AlphaFoldDB" id="A0A0F5JBW3"/>
<accession>A0A0F5JBW3</accession>
<dbReference type="Proteomes" id="UP000033035">
    <property type="component" value="Unassembled WGS sequence"/>
</dbReference>
<evidence type="ECO:0000256" key="1">
    <source>
        <dbReference type="SAM" id="SignalP"/>
    </source>
</evidence>
<keyword evidence="1" id="KW-0732">Signal</keyword>
<gene>
    <name evidence="2" type="ORF">HMPREF1536_02458</name>
</gene>
<evidence type="ECO:0000313" key="2">
    <source>
        <dbReference type="EMBL" id="KKB55005.1"/>
    </source>
</evidence>
<dbReference type="EMBL" id="AQHW01000015">
    <property type="protein sequence ID" value="KKB55005.1"/>
    <property type="molecule type" value="Genomic_DNA"/>
</dbReference>
<dbReference type="HOGENOM" id="CLU_067543_0_0_10"/>
<proteinExistence type="predicted"/>
<reference evidence="2 3" key="1">
    <citation type="submission" date="2013-04" db="EMBL/GenBank/DDBJ databases">
        <title>The Genome Sequence of Parabacteroides gordonii DSM 23371.</title>
        <authorList>
            <consortium name="The Broad Institute Genomics Platform"/>
            <person name="Earl A."/>
            <person name="Ward D."/>
            <person name="Feldgarden M."/>
            <person name="Gevers D."/>
            <person name="Martens E."/>
            <person name="Sakamoto M."/>
            <person name="Benno Y."/>
            <person name="Suzuki N."/>
            <person name="Matsunaga N."/>
            <person name="Koshihara K."/>
            <person name="Seki M."/>
            <person name="Komiya H."/>
            <person name="Walker B."/>
            <person name="Young S."/>
            <person name="Zeng Q."/>
            <person name="Gargeya S."/>
            <person name="Fitzgerald M."/>
            <person name="Haas B."/>
            <person name="Abouelleil A."/>
            <person name="Allen A.W."/>
            <person name="Alvarado L."/>
            <person name="Arachchi H.M."/>
            <person name="Berlin A.M."/>
            <person name="Chapman S.B."/>
            <person name="Gainer-Dewar J."/>
            <person name="Goldberg J."/>
            <person name="Griggs A."/>
            <person name="Gujja S."/>
            <person name="Hansen M."/>
            <person name="Howarth C."/>
            <person name="Imamovic A."/>
            <person name="Ireland A."/>
            <person name="Larimer J."/>
            <person name="McCowan C."/>
            <person name="Murphy C."/>
            <person name="Pearson M."/>
            <person name="Poon T.W."/>
            <person name="Priest M."/>
            <person name="Roberts A."/>
            <person name="Saif S."/>
            <person name="Shea T."/>
            <person name="Sisk P."/>
            <person name="Sykes S."/>
            <person name="Wortman J."/>
            <person name="Nusbaum C."/>
            <person name="Birren B."/>
        </authorList>
    </citation>
    <scope>NUCLEOTIDE SEQUENCE [LARGE SCALE GENOMIC DNA]</scope>
    <source>
        <strain evidence="2 3">MS-1</strain>
    </source>
</reference>
<evidence type="ECO:0000313" key="3">
    <source>
        <dbReference type="Proteomes" id="UP000033035"/>
    </source>
</evidence>
<sequence length="369" mass="42666">MKKRLFILLPLLLHLLCSSCLRDVVLKLDPVPSLLVLNASVTPDREVAAFLSKSWFLLDSVPQYLLPEKDVNIDVYVNDVFRGTMQRSDNPEDSTEYKGQYKLPGCYVKAGDKVRFEAEAPEFAPVAGETKIPQKSEIAALDTAFYSNTYNMYVYLTLRDNPSERNYYRLVVERLDEYHKGDSVMWKSQFFDDKGYRVSISGDRFEVDNNSFFNWLSLTYDDPVFQPDIPSMDNHRDGFYRGIFSDDLFNGKEYAVAFSFYPDYSFVTDTLSATVHYDIHLLSISEDYYNYLKVIRNFSILLGDTDMSGQLEPTASYSNVTDGFGVVTGYQKSTRRITMPVGSVPPYWGWKFTLREYLPREVIRFPDEY</sequence>
<keyword evidence="3" id="KW-1185">Reference proteome</keyword>
<dbReference type="STRING" id="1203610.HMPREF1536_02458"/>
<dbReference type="Pfam" id="PF14054">
    <property type="entry name" value="DUF4249"/>
    <property type="match status" value="1"/>
</dbReference>
<organism evidence="2 3">
    <name type="scientific">Parabacteroides gordonii MS-1 = DSM 23371</name>
    <dbReference type="NCBI Taxonomy" id="1203610"/>
    <lineage>
        <taxon>Bacteria</taxon>
        <taxon>Pseudomonadati</taxon>
        <taxon>Bacteroidota</taxon>
        <taxon>Bacteroidia</taxon>
        <taxon>Bacteroidales</taxon>
        <taxon>Tannerellaceae</taxon>
        <taxon>Parabacteroides</taxon>
    </lineage>
</organism>